<organism evidence="2 3">
    <name type="scientific">Phreatobacter oligotrophus</name>
    <dbReference type="NCBI Taxonomy" id="1122261"/>
    <lineage>
        <taxon>Bacteria</taxon>
        <taxon>Pseudomonadati</taxon>
        <taxon>Pseudomonadota</taxon>
        <taxon>Alphaproteobacteria</taxon>
        <taxon>Hyphomicrobiales</taxon>
        <taxon>Phreatobacteraceae</taxon>
        <taxon>Phreatobacter</taxon>
    </lineage>
</organism>
<dbReference type="Pfam" id="PF03401">
    <property type="entry name" value="TctC"/>
    <property type="match status" value="1"/>
</dbReference>
<keyword evidence="2" id="KW-0675">Receptor</keyword>
<sequence length="326" mass="33738">MARHAVTFSRRALLAGAMLAVPAARGARAETGRITLIVPFAAGGPTDIVARLAADGMARHLGRAVIVENVAGAGGATGTLRAARSRPDGTTMVLGQMATHALTPILNPQAGYDPLADFVPIGLIANAPMVIAARKGVPAASLREFRDFVAGSGNRLSFGHAGLGATSQVACELFNQGTGAAPVSIAYRGTAPALNDLAAGQIDFACDQLTSIAPLIRSGHIQGVALMARERSPVLPDLPSAAEQGFPDLSVEVWNGLLFPRGTPDRVVAEVHAALTATLDDPGLVRRFEELGASVPMSAANTPAAFGALIRSENARWRPVLERLTR</sequence>
<dbReference type="Gene3D" id="3.40.190.10">
    <property type="entry name" value="Periplasmic binding protein-like II"/>
    <property type="match status" value="1"/>
</dbReference>
<evidence type="ECO:0000313" key="2">
    <source>
        <dbReference type="EMBL" id="PTM49825.1"/>
    </source>
</evidence>
<dbReference type="Gene3D" id="3.40.190.150">
    <property type="entry name" value="Bordetella uptake gene, domain 1"/>
    <property type="match status" value="1"/>
</dbReference>
<dbReference type="RefSeq" id="WP_108179469.1">
    <property type="nucleotide sequence ID" value="NZ_PZZL01000017.1"/>
</dbReference>
<proteinExistence type="inferred from homology"/>
<dbReference type="SUPFAM" id="SSF53850">
    <property type="entry name" value="Periplasmic binding protein-like II"/>
    <property type="match status" value="1"/>
</dbReference>
<dbReference type="Proteomes" id="UP000241808">
    <property type="component" value="Unassembled WGS sequence"/>
</dbReference>
<dbReference type="EMBL" id="PZZL01000017">
    <property type="protein sequence ID" value="PTM49825.1"/>
    <property type="molecule type" value="Genomic_DNA"/>
</dbReference>
<gene>
    <name evidence="2" type="ORF">C8P69_11720</name>
</gene>
<dbReference type="InterPro" id="IPR042100">
    <property type="entry name" value="Bug_dom1"/>
</dbReference>
<accession>A0A2T4YWX7</accession>
<dbReference type="PANTHER" id="PTHR42928:SF5">
    <property type="entry name" value="BLR1237 PROTEIN"/>
    <property type="match status" value="1"/>
</dbReference>
<evidence type="ECO:0000256" key="1">
    <source>
        <dbReference type="ARBA" id="ARBA00006987"/>
    </source>
</evidence>
<comment type="caution">
    <text evidence="2">The sequence shown here is derived from an EMBL/GenBank/DDBJ whole genome shotgun (WGS) entry which is preliminary data.</text>
</comment>
<reference evidence="2 3" key="1">
    <citation type="submission" date="2018-04" db="EMBL/GenBank/DDBJ databases">
        <title>Genomic Encyclopedia of Archaeal and Bacterial Type Strains, Phase II (KMG-II): from individual species to whole genera.</title>
        <authorList>
            <person name="Goeker M."/>
        </authorList>
    </citation>
    <scope>NUCLEOTIDE SEQUENCE [LARGE SCALE GENOMIC DNA]</scope>
    <source>
        <strain evidence="2 3">DSM 25521</strain>
    </source>
</reference>
<comment type="similarity">
    <text evidence="1">Belongs to the UPF0065 (bug) family.</text>
</comment>
<dbReference type="InterPro" id="IPR005064">
    <property type="entry name" value="BUG"/>
</dbReference>
<dbReference type="OrthoDB" id="8443386at2"/>
<evidence type="ECO:0000313" key="3">
    <source>
        <dbReference type="Proteomes" id="UP000241808"/>
    </source>
</evidence>
<dbReference type="PANTHER" id="PTHR42928">
    <property type="entry name" value="TRICARBOXYLATE-BINDING PROTEIN"/>
    <property type="match status" value="1"/>
</dbReference>
<dbReference type="AlphaFoldDB" id="A0A2T4YWX7"/>
<keyword evidence="3" id="KW-1185">Reference proteome</keyword>
<protein>
    <submittedName>
        <fullName evidence="2">Tripartite-type tricarboxylate transporter receptor subunit TctC</fullName>
    </submittedName>
</protein>
<name>A0A2T4YWX7_9HYPH</name>
<dbReference type="PIRSF" id="PIRSF017082">
    <property type="entry name" value="YflP"/>
    <property type="match status" value="1"/>
</dbReference>